<sequence>MSPRASLLALVVASSPGFACNSDDLLGGLDVPDTTGTSTTTTTSTTEPPTTGDITTTTTSTGADTTTTGGSSTTLAPEPPPTCEELLDCVLPCALQFDLECAQMCADGLSGEEAGKAFELGLCVGQQCFETEACSTDNLMDPVCLACIGFLLMDDSPAGCEAEAEACAGGPRE</sequence>
<gene>
    <name evidence="3" type="ORF">POL58_39135</name>
</gene>
<evidence type="ECO:0000256" key="1">
    <source>
        <dbReference type="SAM" id="MobiDB-lite"/>
    </source>
</evidence>
<evidence type="ECO:0000256" key="2">
    <source>
        <dbReference type="SAM" id="SignalP"/>
    </source>
</evidence>
<feature type="region of interest" description="Disordered" evidence="1">
    <location>
        <begin position="30"/>
        <end position="78"/>
    </location>
</feature>
<proteinExistence type="predicted"/>
<dbReference type="EMBL" id="JAQNDN010000023">
    <property type="protein sequence ID" value="MDC0673825.1"/>
    <property type="molecule type" value="Genomic_DNA"/>
</dbReference>
<evidence type="ECO:0000313" key="4">
    <source>
        <dbReference type="Proteomes" id="UP001217838"/>
    </source>
</evidence>
<evidence type="ECO:0000313" key="3">
    <source>
        <dbReference type="EMBL" id="MDC0673825.1"/>
    </source>
</evidence>
<dbReference type="RefSeq" id="WP_272007412.1">
    <property type="nucleotide sequence ID" value="NZ_JAQNDN010000023.1"/>
</dbReference>
<name>A0ABT5BJQ1_9BACT</name>
<keyword evidence="2" id="KW-0732">Signal</keyword>
<feature type="signal peptide" evidence="2">
    <location>
        <begin position="1"/>
        <end position="19"/>
    </location>
</feature>
<feature type="chain" id="PRO_5046822663" evidence="2">
    <location>
        <begin position="20"/>
        <end position="173"/>
    </location>
</feature>
<accession>A0ABT5BJQ1</accession>
<reference evidence="3 4" key="1">
    <citation type="submission" date="2022-11" db="EMBL/GenBank/DDBJ databases">
        <title>Minimal conservation of predation-associated metabolite biosynthetic gene clusters underscores biosynthetic potential of Myxococcota including descriptions for ten novel species: Archangium lansinium sp. nov., Myxococcus landrumus sp. nov., Nannocystis bai.</title>
        <authorList>
            <person name="Ahearne A."/>
            <person name="Stevens C."/>
            <person name="Dowd S."/>
        </authorList>
    </citation>
    <scope>NUCLEOTIDE SEQUENCE [LARGE SCALE GENOMIC DNA]</scope>
    <source>
        <strain evidence="3 4">NCELM</strain>
    </source>
</reference>
<feature type="compositionally biased region" description="Low complexity" evidence="1">
    <location>
        <begin position="32"/>
        <end position="74"/>
    </location>
</feature>
<protein>
    <submittedName>
        <fullName evidence="3">Uncharacterized protein</fullName>
    </submittedName>
</protein>
<comment type="caution">
    <text evidence="3">The sequence shown here is derived from an EMBL/GenBank/DDBJ whole genome shotgun (WGS) entry which is preliminary data.</text>
</comment>
<dbReference type="Proteomes" id="UP001217838">
    <property type="component" value="Unassembled WGS sequence"/>
</dbReference>
<organism evidence="3 4">
    <name type="scientific">Nannocystis radixulma</name>
    <dbReference type="NCBI Taxonomy" id="2995305"/>
    <lineage>
        <taxon>Bacteria</taxon>
        <taxon>Pseudomonadati</taxon>
        <taxon>Myxococcota</taxon>
        <taxon>Polyangia</taxon>
        <taxon>Nannocystales</taxon>
        <taxon>Nannocystaceae</taxon>
        <taxon>Nannocystis</taxon>
    </lineage>
</organism>
<keyword evidence="4" id="KW-1185">Reference proteome</keyword>